<comment type="catalytic activity">
    <reaction evidence="1">
        <text>Hydrolysis of terminal non-reducing beta-D-galactose residues in beta-D-galactosides.</text>
        <dbReference type="EC" id="3.2.1.23"/>
    </reaction>
</comment>
<reference evidence="9 10" key="1">
    <citation type="submission" date="2019-11" db="EMBL/GenBank/DDBJ databases">
        <title>Whole genome sequence of Oryza granulata.</title>
        <authorList>
            <person name="Li W."/>
        </authorList>
    </citation>
    <scope>NUCLEOTIDE SEQUENCE [LARGE SCALE GENOMIC DNA]</scope>
    <source>
        <strain evidence="10">cv. Menghai</strain>
        <tissue evidence="9">Leaf</tissue>
    </source>
</reference>
<evidence type="ECO:0000256" key="3">
    <source>
        <dbReference type="ARBA" id="ARBA00009809"/>
    </source>
</evidence>
<dbReference type="InterPro" id="IPR019801">
    <property type="entry name" value="Glyco_hydro_35_CS"/>
</dbReference>
<keyword evidence="10" id="KW-1185">Reference proteome</keyword>
<dbReference type="EMBL" id="SPHZ02000007">
    <property type="protein sequence ID" value="KAF0907201.1"/>
    <property type="molecule type" value="Genomic_DNA"/>
</dbReference>
<proteinExistence type="inferred from homology"/>
<dbReference type="AlphaFoldDB" id="A0A6G1D445"/>
<dbReference type="InterPro" id="IPR031330">
    <property type="entry name" value="Gly_Hdrlase_35_cat"/>
</dbReference>
<gene>
    <name evidence="9" type="ORF">E2562_015710</name>
</gene>
<comment type="similarity">
    <text evidence="3">Belongs to the glycosyl hydrolase 35 family.</text>
</comment>
<evidence type="ECO:0000259" key="8">
    <source>
        <dbReference type="Pfam" id="PF01301"/>
    </source>
</evidence>
<evidence type="ECO:0000256" key="6">
    <source>
        <dbReference type="ARBA" id="ARBA00022801"/>
    </source>
</evidence>
<accession>A0A6G1D445</accession>
<keyword evidence="6" id="KW-0378">Hydrolase</keyword>
<comment type="subcellular location">
    <subcellularLocation>
        <location evidence="2">Secreted</location>
    </subcellularLocation>
</comment>
<dbReference type="OrthoDB" id="1657402at2759"/>
<dbReference type="InterPro" id="IPR001944">
    <property type="entry name" value="Glycoside_Hdrlase_35"/>
</dbReference>
<dbReference type="Gene3D" id="3.20.20.80">
    <property type="entry name" value="Glycosidases"/>
    <property type="match status" value="1"/>
</dbReference>
<feature type="domain" description="Glycoside hydrolase 35 catalytic" evidence="8">
    <location>
        <begin position="1"/>
        <end position="78"/>
    </location>
</feature>
<evidence type="ECO:0000256" key="4">
    <source>
        <dbReference type="ARBA" id="ARBA00012756"/>
    </source>
</evidence>
<dbReference type="Proteomes" id="UP000479710">
    <property type="component" value="Unassembled WGS sequence"/>
</dbReference>
<evidence type="ECO:0000256" key="7">
    <source>
        <dbReference type="ARBA" id="ARBA00023295"/>
    </source>
</evidence>
<name>A0A6G1D445_9ORYZ</name>
<keyword evidence="7" id="KW-0326">Glycosidase</keyword>
<dbReference type="PANTHER" id="PTHR23421">
    <property type="entry name" value="BETA-GALACTOSIDASE RELATED"/>
    <property type="match status" value="1"/>
</dbReference>
<sequence>MQKFTTKIVDMMKSEGLFEWQGGPIILSQIENEFEPLEWDQGNPAKAYASWAANMAVALNTGVPWIMCKEDDAPDPILCAVLLLFNTEYVYCGREGWRAAIRLSGGSSGGRRVRGASEAGSMSDGEVFGFFIGISFPSVNITKRRVAVWRHAKIRFYCVQSKATEPYLRLVGMNREDMLRHVLFIEGPEAYYEGLTG</sequence>
<dbReference type="GO" id="GO:0005576">
    <property type="term" value="C:extracellular region"/>
    <property type="evidence" value="ECO:0007669"/>
    <property type="project" value="UniProtKB-SubCell"/>
</dbReference>
<dbReference type="SUPFAM" id="SSF51445">
    <property type="entry name" value="(Trans)glycosidases"/>
    <property type="match status" value="1"/>
</dbReference>
<dbReference type="InterPro" id="IPR017853">
    <property type="entry name" value="GH"/>
</dbReference>
<organism evidence="9 10">
    <name type="scientific">Oryza meyeriana var. granulata</name>
    <dbReference type="NCBI Taxonomy" id="110450"/>
    <lineage>
        <taxon>Eukaryota</taxon>
        <taxon>Viridiplantae</taxon>
        <taxon>Streptophyta</taxon>
        <taxon>Embryophyta</taxon>
        <taxon>Tracheophyta</taxon>
        <taxon>Spermatophyta</taxon>
        <taxon>Magnoliopsida</taxon>
        <taxon>Liliopsida</taxon>
        <taxon>Poales</taxon>
        <taxon>Poaceae</taxon>
        <taxon>BOP clade</taxon>
        <taxon>Oryzoideae</taxon>
        <taxon>Oryzeae</taxon>
        <taxon>Oryzinae</taxon>
        <taxon>Oryza</taxon>
        <taxon>Oryza meyeriana</taxon>
    </lineage>
</organism>
<dbReference type="Pfam" id="PF01301">
    <property type="entry name" value="Glyco_hydro_35"/>
    <property type="match status" value="1"/>
</dbReference>
<evidence type="ECO:0000256" key="2">
    <source>
        <dbReference type="ARBA" id="ARBA00004613"/>
    </source>
</evidence>
<evidence type="ECO:0000256" key="5">
    <source>
        <dbReference type="ARBA" id="ARBA00022525"/>
    </source>
</evidence>
<evidence type="ECO:0000313" key="9">
    <source>
        <dbReference type="EMBL" id="KAF0907201.1"/>
    </source>
</evidence>
<comment type="caution">
    <text evidence="9">The sequence shown here is derived from an EMBL/GenBank/DDBJ whole genome shotgun (WGS) entry which is preliminary data.</text>
</comment>
<keyword evidence="5" id="KW-0964">Secreted</keyword>
<dbReference type="GO" id="GO:0005975">
    <property type="term" value="P:carbohydrate metabolic process"/>
    <property type="evidence" value="ECO:0007669"/>
    <property type="project" value="InterPro"/>
</dbReference>
<evidence type="ECO:0000313" key="10">
    <source>
        <dbReference type="Proteomes" id="UP000479710"/>
    </source>
</evidence>
<evidence type="ECO:0000256" key="1">
    <source>
        <dbReference type="ARBA" id="ARBA00001412"/>
    </source>
</evidence>
<dbReference type="EC" id="3.2.1.23" evidence="4"/>
<protein>
    <recommendedName>
        <fullName evidence="4">beta-galactosidase</fullName>
        <ecNumber evidence="4">3.2.1.23</ecNumber>
    </recommendedName>
</protein>
<dbReference type="PROSITE" id="PS01182">
    <property type="entry name" value="GLYCOSYL_HYDROL_F35"/>
    <property type="match status" value="1"/>
</dbReference>
<dbReference type="GO" id="GO:0004565">
    <property type="term" value="F:beta-galactosidase activity"/>
    <property type="evidence" value="ECO:0007669"/>
    <property type="project" value="UniProtKB-EC"/>
</dbReference>